<dbReference type="GO" id="GO:0003714">
    <property type="term" value="F:transcription corepressor activity"/>
    <property type="evidence" value="ECO:0007669"/>
    <property type="project" value="InterPro"/>
</dbReference>
<dbReference type="InterPro" id="IPR003822">
    <property type="entry name" value="PAH"/>
</dbReference>
<dbReference type="GeneTree" id="ENSGT00940000155491"/>
<reference evidence="4" key="1">
    <citation type="submission" date="2025-08" db="UniProtKB">
        <authorList>
            <consortium name="Ensembl"/>
        </authorList>
    </citation>
    <scope>IDENTIFICATION</scope>
</reference>
<dbReference type="InterPro" id="IPR036600">
    <property type="entry name" value="PAH_sf"/>
</dbReference>
<dbReference type="SUPFAM" id="SSF47762">
    <property type="entry name" value="PAH2 domain"/>
    <property type="match status" value="2"/>
</dbReference>
<keyword evidence="5" id="KW-1185">Reference proteome</keyword>
<reference evidence="4" key="2">
    <citation type="submission" date="2025-09" db="UniProtKB">
        <authorList>
            <consortium name="Ensembl"/>
        </authorList>
    </citation>
    <scope>IDENTIFICATION</scope>
</reference>
<dbReference type="PANTHER" id="PTHR12346">
    <property type="entry name" value="SIN3B-RELATED"/>
    <property type="match status" value="1"/>
</dbReference>
<organism evidence="4 5">
    <name type="scientific">Eptatretus burgeri</name>
    <name type="common">Inshore hagfish</name>
    <dbReference type="NCBI Taxonomy" id="7764"/>
    <lineage>
        <taxon>Eukaryota</taxon>
        <taxon>Metazoa</taxon>
        <taxon>Chordata</taxon>
        <taxon>Craniata</taxon>
        <taxon>Vertebrata</taxon>
        <taxon>Cyclostomata</taxon>
        <taxon>Myxini</taxon>
        <taxon>Myxiniformes</taxon>
        <taxon>Myxinidae</taxon>
        <taxon>Eptatretinae</taxon>
        <taxon>Eptatretus</taxon>
    </lineage>
</organism>
<comment type="subcellular location">
    <subcellularLocation>
        <location evidence="1 3">Nucleus</location>
    </subcellularLocation>
</comment>
<evidence type="ECO:0000256" key="2">
    <source>
        <dbReference type="ARBA" id="ARBA00023242"/>
    </source>
</evidence>
<evidence type="ECO:0000256" key="1">
    <source>
        <dbReference type="ARBA" id="ARBA00004123"/>
    </source>
</evidence>
<evidence type="ECO:0000313" key="5">
    <source>
        <dbReference type="Proteomes" id="UP000694388"/>
    </source>
</evidence>
<keyword evidence="2 3" id="KW-0539">Nucleus</keyword>
<dbReference type="Ensembl" id="ENSEBUT00000000573.1">
    <property type="protein sequence ID" value="ENSEBUP00000000281.1"/>
    <property type="gene ID" value="ENSEBUG00000000456.1"/>
</dbReference>
<accession>A0A8C4NC12</accession>
<dbReference type="Proteomes" id="UP000694388">
    <property type="component" value="Unplaced"/>
</dbReference>
<dbReference type="AlphaFoldDB" id="A0A8C4NC12"/>
<dbReference type="FunFam" id="1.20.1160.11:FF:000001">
    <property type="entry name" value="Paired amphipathic helix protein Sin3"/>
    <property type="match status" value="2"/>
</dbReference>
<proteinExistence type="predicted"/>
<evidence type="ECO:0000256" key="3">
    <source>
        <dbReference type="PROSITE-ProRule" id="PRU00810"/>
    </source>
</evidence>
<dbReference type="GO" id="GO:0000122">
    <property type="term" value="P:negative regulation of transcription by RNA polymerase II"/>
    <property type="evidence" value="ECO:0007669"/>
    <property type="project" value="TreeGrafter"/>
</dbReference>
<evidence type="ECO:0000313" key="4">
    <source>
        <dbReference type="Ensembl" id="ENSEBUP00000000281.1"/>
    </source>
</evidence>
<dbReference type="PROSITE" id="PS51477">
    <property type="entry name" value="PAH"/>
    <property type="match status" value="2"/>
</dbReference>
<sequence length="255" mass="29095">LHCRGTGGCKIRERNGRLEEQQFQCLKIKDASSYLHQMKRRFANKSQVYGDFLGIMDEFKSQSIDTAGIVSHVSNLFKGHPNLMLGLNTFLPPDCKIEVKTNDLISVTTQTQAVQPIRHWDVQQRTYKIRERNGRLEEQQFQCLKIKDASSYLHQMKRRFANKSQVYGDFLGIMDEFKSQSIDTAGIVSHVSNLFKGHPNLMLGLNTFLPPDCKIEVKTNDLISVTTQTQAVQPIRHATIQPQNVNLQHVQLSPT</sequence>
<protein>
    <submittedName>
        <fullName evidence="4">Uncharacterized protein</fullName>
    </submittedName>
</protein>
<dbReference type="InterPro" id="IPR039774">
    <property type="entry name" value="Sin3-like"/>
</dbReference>
<dbReference type="PANTHER" id="PTHR12346:SF2">
    <property type="entry name" value="PAIRED AMPHIPATHIC HELIX PROTEIN SIN3A"/>
    <property type="match status" value="1"/>
</dbReference>
<dbReference type="Gene3D" id="1.20.1160.11">
    <property type="entry name" value="Paired amphipathic helix"/>
    <property type="match status" value="2"/>
</dbReference>
<name>A0A8C4NC12_EPTBU</name>
<dbReference type="Pfam" id="PF02671">
    <property type="entry name" value="PAH"/>
    <property type="match status" value="2"/>
</dbReference>
<dbReference type="GO" id="GO:0070822">
    <property type="term" value="C:Sin3-type complex"/>
    <property type="evidence" value="ECO:0007669"/>
    <property type="project" value="TreeGrafter"/>
</dbReference>